<dbReference type="AlphaFoldDB" id="A0A506UR66"/>
<organism evidence="1 2">
    <name type="scientific">Oecophyllibacter saccharovorans</name>
    <dbReference type="NCBI Taxonomy" id="2558360"/>
    <lineage>
        <taxon>Bacteria</taxon>
        <taxon>Pseudomonadati</taxon>
        <taxon>Pseudomonadota</taxon>
        <taxon>Alphaproteobacteria</taxon>
        <taxon>Acetobacterales</taxon>
        <taxon>Acetobacteraceae</taxon>
        <taxon>Oecophyllibacter</taxon>
    </lineage>
</organism>
<dbReference type="Proteomes" id="UP000315037">
    <property type="component" value="Unassembled WGS sequence"/>
</dbReference>
<sequence>MPEAALFPAPWVITPDRAAFQAAFTRFGPRGFTAISPLFGGCAFGLTWWQDVTKGDILPPTLLDCGEAAAMALYYLQHSSPSQGVICRNLAPSLLHALPLALKHRLFTAYPAEAQMSTSPTRREQEKAHDCC</sequence>
<reference evidence="1 2" key="1">
    <citation type="submission" date="2019-03" db="EMBL/GenBank/DDBJ databases">
        <title>The complete genome sequence of Neokomagataea sp. Jb2 NBRC113641.</title>
        <authorList>
            <person name="Chua K.-O."/>
            <person name="Chan K.-G."/>
            <person name="See-Too W.-S."/>
        </authorList>
    </citation>
    <scope>NUCLEOTIDE SEQUENCE [LARGE SCALE GENOMIC DNA]</scope>
    <source>
        <strain evidence="1 2">Jb2</strain>
    </source>
</reference>
<dbReference type="RefSeq" id="WP_141450810.1">
    <property type="nucleotide sequence ID" value="NZ_CP038143.1"/>
</dbReference>
<keyword evidence="2" id="KW-1185">Reference proteome</keyword>
<evidence type="ECO:0000313" key="1">
    <source>
        <dbReference type="EMBL" id="TPW35847.1"/>
    </source>
</evidence>
<proteinExistence type="predicted"/>
<gene>
    <name evidence="1" type="ORF">E3202_02670</name>
</gene>
<comment type="caution">
    <text evidence="1">The sequence shown here is derived from an EMBL/GenBank/DDBJ whole genome shotgun (WGS) entry which is preliminary data.</text>
</comment>
<evidence type="ECO:0000313" key="2">
    <source>
        <dbReference type="Proteomes" id="UP000315037"/>
    </source>
</evidence>
<dbReference type="OrthoDB" id="7284223at2"/>
<protein>
    <submittedName>
        <fullName evidence="1">Uncharacterized protein</fullName>
    </submittedName>
</protein>
<accession>A0A506UR66</accession>
<dbReference type="EMBL" id="SORZ01000001">
    <property type="protein sequence ID" value="TPW35847.1"/>
    <property type="molecule type" value="Genomic_DNA"/>
</dbReference>
<name>A0A506UR66_9PROT</name>